<dbReference type="EMBL" id="CP019980">
    <property type="protein sequence ID" value="AVK95406.1"/>
    <property type="molecule type" value="Genomic_DNA"/>
</dbReference>
<reference evidence="3 5" key="2">
    <citation type="submission" date="2018-06" db="EMBL/GenBank/DDBJ databases">
        <authorList>
            <consortium name="Pathogen Informatics"/>
            <person name="Doyle S."/>
        </authorList>
    </citation>
    <scope>NUCLEOTIDE SEQUENCE [LARGE SCALE GENOMIC DNA]</scope>
    <source>
        <strain evidence="3 5">NCTC10338</strain>
    </source>
</reference>
<dbReference type="InterPro" id="IPR029063">
    <property type="entry name" value="SAM-dependent_MTases_sf"/>
</dbReference>
<dbReference type="Gene3D" id="3.40.50.150">
    <property type="entry name" value="Vaccinia Virus protein VP39"/>
    <property type="match status" value="1"/>
</dbReference>
<evidence type="ECO:0000313" key="2">
    <source>
        <dbReference type="EMBL" id="AVK95406.1"/>
    </source>
</evidence>
<reference evidence="2 4" key="1">
    <citation type="submission" date="2017-03" db="EMBL/GenBank/DDBJ databases">
        <title>The whole genome sequencing and assembly of Lysinibacillus sphaericus DSM 28T strain.</title>
        <authorList>
            <person name="Lee Y.-J."/>
            <person name="Yi H."/>
            <person name="Bahn Y.-S."/>
            <person name="Kim J.F."/>
            <person name="Lee D.-W."/>
        </authorList>
    </citation>
    <scope>NUCLEOTIDE SEQUENCE [LARGE SCALE GENOMIC DNA]</scope>
    <source>
        <strain evidence="2 4">DSM 28</strain>
    </source>
</reference>
<dbReference type="Gene3D" id="2.20.25.110">
    <property type="entry name" value="S-adenosyl-L-methionine-dependent methyltransferases"/>
    <property type="match status" value="1"/>
</dbReference>
<dbReference type="Pfam" id="PF13649">
    <property type="entry name" value="Methyltransf_25"/>
    <property type="match status" value="1"/>
</dbReference>
<organism evidence="2 4">
    <name type="scientific">Lysinibacillus sphaericus</name>
    <name type="common">Bacillus sphaericus</name>
    <dbReference type="NCBI Taxonomy" id="1421"/>
    <lineage>
        <taxon>Bacteria</taxon>
        <taxon>Bacillati</taxon>
        <taxon>Bacillota</taxon>
        <taxon>Bacilli</taxon>
        <taxon>Bacillales</taxon>
        <taxon>Bacillaceae</taxon>
        <taxon>Lysinibacillus</taxon>
    </lineage>
</organism>
<gene>
    <name evidence="2" type="ORF">LS41612_03470</name>
    <name evidence="3" type="ORF">NCTC10338_04089</name>
</gene>
<protein>
    <submittedName>
        <fullName evidence="2">SAM-dependent methyltransferase</fullName>
    </submittedName>
    <submittedName>
        <fullName evidence="3">Type 11 methyltransferase</fullName>
        <ecNumber evidence="3">2.1.1.156</ecNumber>
    </submittedName>
</protein>
<proteinExistence type="predicted"/>
<dbReference type="EC" id="2.1.1.156" evidence="3"/>
<evidence type="ECO:0000259" key="1">
    <source>
        <dbReference type="Pfam" id="PF13649"/>
    </source>
</evidence>
<sequence>MYTYHSISAEVYNLDKPIGTSFGDVEYYSDRLQHVKGKILEPAVGTGRILIPLLEQGFAIEGFDLSEEMLDYCRGNLKKAQKEATIYQANMETFQSDQLYEAIIIPTGTFLLITDDEKAMTSLSNFYHHLEPNGRLIVDIFLQPDFHEGSSQYRTFTNKQDELITLQITQSAINYIEQTTTTHHRYDKWKEGKCIESEFEIFTLKWYGIQEFKRLLMQIGFKDIVISSDYCYKQYPTDRNQTITFEAVK</sequence>
<evidence type="ECO:0000313" key="3">
    <source>
        <dbReference type="EMBL" id="SUV19047.1"/>
    </source>
</evidence>
<dbReference type="CDD" id="cd02440">
    <property type="entry name" value="AdoMet_MTases"/>
    <property type="match status" value="1"/>
</dbReference>
<evidence type="ECO:0000313" key="5">
    <source>
        <dbReference type="Proteomes" id="UP000255295"/>
    </source>
</evidence>
<keyword evidence="2" id="KW-0489">Methyltransferase</keyword>
<dbReference type="EMBL" id="UFSZ01000001">
    <property type="protein sequence ID" value="SUV19047.1"/>
    <property type="molecule type" value="Genomic_DNA"/>
</dbReference>
<dbReference type="GeneID" id="48275244"/>
<dbReference type="AlphaFoldDB" id="A0A2S0JWD3"/>
<dbReference type="GO" id="GO:0032259">
    <property type="term" value="P:methylation"/>
    <property type="evidence" value="ECO:0007669"/>
    <property type="project" value="UniProtKB-KW"/>
</dbReference>
<accession>A0A2S0JWD3</accession>
<dbReference type="RefSeq" id="WP_024364526.1">
    <property type="nucleotide sequence ID" value="NZ_BJNS01000009.1"/>
</dbReference>
<dbReference type="InterPro" id="IPR041698">
    <property type="entry name" value="Methyltransf_25"/>
</dbReference>
<evidence type="ECO:0000313" key="4">
    <source>
        <dbReference type="Proteomes" id="UP000238825"/>
    </source>
</evidence>
<dbReference type="Proteomes" id="UP000238825">
    <property type="component" value="Chromosome"/>
</dbReference>
<name>A0A2S0JWD3_LYSSH</name>
<feature type="domain" description="Methyltransferase" evidence="1">
    <location>
        <begin position="39"/>
        <end position="134"/>
    </location>
</feature>
<dbReference type="GO" id="GO:0008168">
    <property type="term" value="F:methyltransferase activity"/>
    <property type="evidence" value="ECO:0007669"/>
    <property type="project" value="UniProtKB-KW"/>
</dbReference>
<dbReference type="Proteomes" id="UP000255295">
    <property type="component" value="Unassembled WGS sequence"/>
</dbReference>
<dbReference type="SUPFAM" id="SSF53335">
    <property type="entry name" value="S-adenosyl-L-methionine-dependent methyltransferases"/>
    <property type="match status" value="1"/>
</dbReference>
<keyword evidence="2" id="KW-0808">Transferase</keyword>